<evidence type="ECO:0000313" key="6">
    <source>
        <dbReference type="Proteomes" id="UP001342418"/>
    </source>
</evidence>
<evidence type="ECO:0000256" key="2">
    <source>
        <dbReference type="ARBA" id="ARBA00022857"/>
    </source>
</evidence>
<dbReference type="InterPro" id="IPR018170">
    <property type="entry name" value="Aldo/ket_reductase_CS"/>
</dbReference>
<organism evidence="5 6">
    <name type="scientific">Nitratireductor thuwali</name>
    <dbReference type="NCBI Taxonomy" id="2267699"/>
    <lineage>
        <taxon>Bacteria</taxon>
        <taxon>Pseudomonadati</taxon>
        <taxon>Pseudomonadota</taxon>
        <taxon>Alphaproteobacteria</taxon>
        <taxon>Hyphomicrobiales</taxon>
        <taxon>Phyllobacteriaceae</taxon>
        <taxon>Nitratireductor</taxon>
    </lineage>
</organism>
<dbReference type="PIRSF" id="PIRSF000097">
    <property type="entry name" value="AKR"/>
    <property type="match status" value="1"/>
</dbReference>
<evidence type="ECO:0000256" key="3">
    <source>
        <dbReference type="ARBA" id="ARBA00023002"/>
    </source>
</evidence>
<dbReference type="GO" id="GO:0016491">
    <property type="term" value="F:oxidoreductase activity"/>
    <property type="evidence" value="ECO:0007669"/>
    <property type="project" value="UniProtKB-KW"/>
</dbReference>
<evidence type="ECO:0000259" key="4">
    <source>
        <dbReference type="Pfam" id="PF00248"/>
    </source>
</evidence>
<gene>
    <name evidence="5" type="primary">dkgB</name>
    <name evidence="5" type="ORF">NTH_03704</name>
</gene>
<keyword evidence="6" id="KW-1185">Reference proteome</keyword>
<dbReference type="Proteomes" id="UP001342418">
    <property type="component" value="Chromosome"/>
</dbReference>
<dbReference type="InterPro" id="IPR036812">
    <property type="entry name" value="NAD(P)_OxRdtase_dom_sf"/>
</dbReference>
<dbReference type="EC" id="1.1.1.346" evidence="5"/>
<dbReference type="CDD" id="cd19140">
    <property type="entry name" value="AKR_AKR3F3"/>
    <property type="match status" value="1"/>
</dbReference>
<dbReference type="PANTHER" id="PTHR43827">
    <property type="entry name" value="2,5-DIKETO-D-GLUCONIC ACID REDUCTASE"/>
    <property type="match status" value="1"/>
</dbReference>
<dbReference type="SUPFAM" id="SSF51430">
    <property type="entry name" value="NAD(P)-linked oxidoreductase"/>
    <property type="match status" value="1"/>
</dbReference>
<accession>A0ABY5MPJ2</accession>
<dbReference type="InterPro" id="IPR020471">
    <property type="entry name" value="AKR"/>
</dbReference>
<sequence length="292" mass="32092">MVQLLFAIAFKDKEDVMKFIEANGARIPALGLGTWTLTGAQCMDLVRRAIDIGYTHIDTAAMYDNEREVGRAIGLSGAGRADLFVTTKVWWTDLALEDLLRSARHSLERLNLDYVDLLLIHWPNPAIPLPHSIDALNEARRSGLTRHIGVSNFPTGLLGQAAAFSAAPLVADQVEYHPYLSQEKVLHACRSHGMAMISYCPLARGGSLFGEPAIVEAARAHARSPAQIVLRWHVQQEAVGVIPRTARAERLAENAAIFDFALSDDEMAAIGALTRANRRICDYGFSPRWDAP</sequence>
<proteinExistence type="inferred from homology"/>
<dbReference type="Gene3D" id="3.20.20.100">
    <property type="entry name" value="NADP-dependent oxidoreductase domain"/>
    <property type="match status" value="1"/>
</dbReference>
<keyword evidence="2" id="KW-0521">NADP</keyword>
<dbReference type="PANTHER" id="PTHR43827:SF3">
    <property type="entry name" value="NADP-DEPENDENT OXIDOREDUCTASE DOMAIN-CONTAINING PROTEIN"/>
    <property type="match status" value="1"/>
</dbReference>
<keyword evidence="3 5" id="KW-0560">Oxidoreductase</keyword>
<dbReference type="EMBL" id="CP030941">
    <property type="protein sequence ID" value="UUP19209.1"/>
    <property type="molecule type" value="Genomic_DNA"/>
</dbReference>
<evidence type="ECO:0000256" key="1">
    <source>
        <dbReference type="ARBA" id="ARBA00007905"/>
    </source>
</evidence>
<evidence type="ECO:0000313" key="5">
    <source>
        <dbReference type="EMBL" id="UUP19209.1"/>
    </source>
</evidence>
<reference evidence="5 6" key="1">
    <citation type="submission" date="2018-07" db="EMBL/GenBank/DDBJ databases">
        <title>Genome sequence of Nitratireductor thuwali#1536.</title>
        <authorList>
            <person name="Michoud G."/>
            <person name="Merlino G."/>
            <person name="Sefrji F.O."/>
            <person name="Daffonchio D."/>
        </authorList>
    </citation>
    <scope>NUCLEOTIDE SEQUENCE [LARGE SCALE GENOMIC DNA]</scope>
    <source>
        <strain evidence="6">Nit1536</strain>
    </source>
</reference>
<dbReference type="Pfam" id="PF00248">
    <property type="entry name" value="Aldo_ket_red"/>
    <property type="match status" value="1"/>
</dbReference>
<dbReference type="PROSITE" id="PS00062">
    <property type="entry name" value="ALDOKETO_REDUCTASE_2"/>
    <property type="match status" value="1"/>
</dbReference>
<name>A0ABY5MPJ2_9HYPH</name>
<dbReference type="PRINTS" id="PR00069">
    <property type="entry name" value="ALDKETRDTASE"/>
</dbReference>
<protein>
    <submittedName>
        <fullName evidence="5">2,5-diketo-D-gluconic acid reductase B</fullName>
        <ecNumber evidence="5">1.1.1.346</ecNumber>
    </submittedName>
</protein>
<feature type="domain" description="NADP-dependent oxidoreductase" evidence="4">
    <location>
        <begin position="30"/>
        <end position="273"/>
    </location>
</feature>
<comment type="similarity">
    <text evidence="1">Belongs to the aldo/keto reductase family.</text>
</comment>
<dbReference type="InterPro" id="IPR023210">
    <property type="entry name" value="NADP_OxRdtase_dom"/>
</dbReference>